<comment type="caution">
    <text evidence="2">The sequence shown here is derived from an EMBL/GenBank/DDBJ whole genome shotgun (WGS) entry which is preliminary data.</text>
</comment>
<reference evidence="2 3" key="1">
    <citation type="submission" date="2018-09" db="EMBL/GenBank/DDBJ databases">
        <authorList>
            <person name="Zhu H."/>
        </authorList>
    </citation>
    <scope>NUCLEOTIDE SEQUENCE [LARGE SCALE GENOMIC DNA]</scope>
    <source>
        <strain evidence="2 3">K2W22B-5</strain>
    </source>
</reference>
<keyword evidence="3" id="KW-1185">Reference proteome</keyword>
<gene>
    <name evidence="2" type="ORF">D3877_21385</name>
</gene>
<dbReference type="OrthoDB" id="7301287at2"/>
<dbReference type="Proteomes" id="UP000283458">
    <property type="component" value="Unassembled WGS sequence"/>
</dbReference>
<organism evidence="2 3">
    <name type="scientific">Azospirillum cavernae</name>
    <dbReference type="NCBI Taxonomy" id="2320860"/>
    <lineage>
        <taxon>Bacteria</taxon>
        <taxon>Pseudomonadati</taxon>
        <taxon>Pseudomonadota</taxon>
        <taxon>Alphaproteobacteria</taxon>
        <taxon>Rhodospirillales</taxon>
        <taxon>Azospirillaceae</taxon>
        <taxon>Azospirillum</taxon>
    </lineage>
</organism>
<protein>
    <submittedName>
        <fullName evidence="2">Uncharacterized protein</fullName>
    </submittedName>
</protein>
<evidence type="ECO:0000313" key="2">
    <source>
        <dbReference type="EMBL" id="RJF79342.1"/>
    </source>
</evidence>
<evidence type="ECO:0000256" key="1">
    <source>
        <dbReference type="SAM" id="MobiDB-lite"/>
    </source>
</evidence>
<dbReference type="AlphaFoldDB" id="A0A418VS75"/>
<dbReference type="EMBL" id="QYUL01000003">
    <property type="protein sequence ID" value="RJF79342.1"/>
    <property type="molecule type" value="Genomic_DNA"/>
</dbReference>
<feature type="region of interest" description="Disordered" evidence="1">
    <location>
        <begin position="181"/>
        <end position="212"/>
    </location>
</feature>
<evidence type="ECO:0000313" key="3">
    <source>
        <dbReference type="Proteomes" id="UP000283458"/>
    </source>
</evidence>
<accession>A0A418VS75</accession>
<proteinExistence type="predicted"/>
<sequence length="212" mass="23963">MTGMMLYFALGLMVLTVLSNRYWRRQLVLTKISNSKLKDKVDDVTREVADVASDYAQLAHHSAEMEKRVQKAEVDLQAALVEFEKKKDAPLDRYFVFDRQEPRPGRFWEVAVRCSPSNSVESRGQRGWSGVRRYLLVADGERDARDRVTSRFQRRAGFEVVEVAGCRLSGLSVNRIAELSTFRKPGKENPDGDGAAKGNAKPPRNKTTVARS</sequence>
<dbReference type="RefSeq" id="WP_119832801.1">
    <property type="nucleotide sequence ID" value="NZ_QYUL01000003.1"/>
</dbReference>
<name>A0A418VS75_9PROT</name>